<evidence type="ECO:0000313" key="1">
    <source>
        <dbReference type="EMBL" id="GAG46180.1"/>
    </source>
</evidence>
<dbReference type="AlphaFoldDB" id="X0XSE8"/>
<comment type="caution">
    <text evidence="1">The sequence shown here is derived from an EMBL/GenBank/DDBJ whole genome shotgun (WGS) entry which is preliminary data.</text>
</comment>
<feature type="non-terminal residue" evidence="1">
    <location>
        <position position="86"/>
    </location>
</feature>
<protein>
    <recommendedName>
        <fullName evidence="2">Lipoprotein</fullName>
    </recommendedName>
</protein>
<dbReference type="PROSITE" id="PS51257">
    <property type="entry name" value="PROKAR_LIPOPROTEIN"/>
    <property type="match status" value="1"/>
</dbReference>
<name>X0XSE8_9ZZZZ</name>
<proteinExistence type="predicted"/>
<sequence length="86" mass="9430">MKSLAAMTVASAALTLAGLVGCGKKADDISTPEYLLARQHKMWKAARQSLQSERPNLRLLLSVHTVLCYRTPRRIEKAYGGSDKAD</sequence>
<accession>X0XSE8</accession>
<dbReference type="EMBL" id="BARS01056831">
    <property type="protein sequence ID" value="GAG46180.1"/>
    <property type="molecule type" value="Genomic_DNA"/>
</dbReference>
<reference evidence="1" key="1">
    <citation type="journal article" date="2014" name="Front. Microbiol.">
        <title>High frequency of phylogenetically diverse reductive dehalogenase-homologous genes in deep subseafloor sedimentary metagenomes.</title>
        <authorList>
            <person name="Kawai M."/>
            <person name="Futagami T."/>
            <person name="Toyoda A."/>
            <person name="Takaki Y."/>
            <person name="Nishi S."/>
            <person name="Hori S."/>
            <person name="Arai W."/>
            <person name="Tsubouchi T."/>
            <person name="Morono Y."/>
            <person name="Uchiyama I."/>
            <person name="Ito T."/>
            <person name="Fujiyama A."/>
            <person name="Inagaki F."/>
            <person name="Takami H."/>
        </authorList>
    </citation>
    <scope>NUCLEOTIDE SEQUENCE</scope>
    <source>
        <strain evidence="1">Expedition CK06-06</strain>
    </source>
</reference>
<organism evidence="1">
    <name type="scientific">marine sediment metagenome</name>
    <dbReference type="NCBI Taxonomy" id="412755"/>
    <lineage>
        <taxon>unclassified sequences</taxon>
        <taxon>metagenomes</taxon>
        <taxon>ecological metagenomes</taxon>
    </lineage>
</organism>
<evidence type="ECO:0008006" key="2">
    <source>
        <dbReference type="Google" id="ProtNLM"/>
    </source>
</evidence>
<gene>
    <name evidence="1" type="ORF">S01H1_83559</name>
</gene>